<gene>
    <name evidence="2" type="ORF">H8S47_05515</name>
</gene>
<organism evidence="2 3">
    <name type="scientific">Sphingomonas albertensis</name>
    <dbReference type="NCBI Taxonomy" id="2762591"/>
    <lineage>
        <taxon>Bacteria</taxon>
        <taxon>Pseudomonadati</taxon>
        <taxon>Pseudomonadota</taxon>
        <taxon>Alphaproteobacteria</taxon>
        <taxon>Sphingomonadales</taxon>
        <taxon>Sphingomonadaceae</taxon>
        <taxon>Sphingomonas</taxon>
    </lineage>
</organism>
<comment type="caution">
    <text evidence="2">The sequence shown here is derived from an EMBL/GenBank/DDBJ whole genome shotgun (WGS) entry which is preliminary data.</text>
</comment>
<feature type="compositionally biased region" description="Basic and acidic residues" evidence="1">
    <location>
        <begin position="77"/>
        <end position="86"/>
    </location>
</feature>
<keyword evidence="3" id="KW-1185">Reference proteome</keyword>
<dbReference type="Proteomes" id="UP000597613">
    <property type="component" value="Unassembled WGS sequence"/>
</dbReference>
<dbReference type="EMBL" id="JACONT010000008">
    <property type="protein sequence ID" value="MBC3941143.1"/>
    <property type="molecule type" value="Genomic_DNA"/>
</dbReference>
<accession>A0ABR7AL21</accession>
<name>A0ABR7AL21_9SPHN</name>
<reference evidence="2 3" key="1">
    <citation type="submission" date="2020-08" db="EMBL/GenBank/DDBJ databases">
        <title>Putative novel bacterial strains isolated from necrotic wheat leaf tissues caused by Xanthomonas translucens.</title>
        <authorList>
            <person name="Tambong J.T."/>
        </authorList>
    </citation>
    <scope>NUCLEOTIDE SEQUENCE [LARGE SCALE GENOMIC DNA]</scope>
    <source>
        <strain evidence="3">DOAB 1063</strain>
    </source>
</reference>
<dbReference type="RefSeq" id="WP_187502921.1">
    <property type="nucleotide sequence ID" value="NZ_CP162536.1"/>
</dbReference>
<evidence type="ECO:0008006" key="4">
    <source>
        <dbReference type="Google" id="ProtNLM"/>
    </source>
</evidence>
<feature type="region of interest" description="Disordered" evidence="1">
    <location>
        <begin position="66"/>
        <end position="86"/>
    </location>
</feature>
<evidence type="ECO:0000313" key="3">
    <source>
        <dbReference type="Proteomes" id="UP000597613"/>
    </source>
</evidence>
<evidence type="ECO:0000256" key="1">
    <source>
        <dbReference type="SAM" id="MobiDB-lite"/>
    </source>
</evidence>
<sequence>MLVLTSTAISFGAIAYSIRAFAIGRGARDERASLHRSIHVGTAMFTLISMILAYRRQVSQLAPAVPLSGGNAANDQGIDRSDVRAA</sequence>
<proteinExistence type="predicted"/>
<protein>
    <recommendedName>
        <fullName evidence="4">HIG1 domain-containing protein</fullName>
    </recommendedName>
</protein>
<evidence type="ECO:0000313" key="2">
    <source>
        <dbReference type="EMBL" id="MBC3941143.1"/>
    </source>
</evidence>